<sequence>MDFGEFRKINKKIIMNELINIKVIQKDFNGEKKRFVNARELYKWLGVGRDFSNWIKDRIEKYEFVEDLDYFVAFAKFGDGLKAHKTGKIIDSKTGKVLPKEYVLSVDMAKELAMVENSEIGKKVRKYFIRVESDFKRVMRIATLDPKIINQLTTQFWETRQETKDYRKDFTDCIKNFVAVKNYGTYTDMLYNFLFLEKAKEYRKLLDLAKKDFTRNYMYEEILLIVGAFEAGLSGEIEKDYKKLGRMLANDEFVKKFNEFASQKNWLVYQKRARSIMATYDAELRSIKHPKLIDYKKEFSQEDIQKLIG</sequence>
<evidence type="ECO:0000259" key="1">
    <source>
        <dbReference type="Pfam" id="PF08346"/>
    </source>
</evidence>
<accession>A0A0G0YZZ2</accession>
<comment type="caution">
    <text evidence="2">The sequence shown here is derived from an EMBL/GenBank/DDBJ whole genome shotgun (WGS) entry which is preliminary data.</text>
</comment>
<organism evidence="2 3">
    <name type="scientific">Candidatus Kuenenbacteria bacterium GW2011_GWA2_42_15</name>
    <dbReference type="NCBI Taxonomy" id="1618677"/>
    <lineage>
        <taxon>Bacteria</taxon>
        <taxon>Candidatus Kueneniibacteriota</taxon>
    </lineage>
</organism>
<reference evidence="2 3" key="1">
    <citation type="journal article" date="2015" name="Nature">
        <title>rRNA introns, odd ribosomes, and small enigmatic genomes across a large radiation of phyla.</title>
        <authorList>
            <person name="Brown C.T."/>
            <person name="Hug L.A."/>
            <person name="Thomas B.C."/>
            <person name="Sharon I."/>
            <person name="Castelle C.J."/>
            <person name="Singh A."/>
            <person name="Wilkins M.J."/>
            <person name="Williams K.H."/>
            <person name="Banfield J.F."/>
        </authorList>
    </citation>
    <scope>NUCLEOTIDE SEQUENCE [LARGE SCALE GENOMIC DNA]</scope>
</reference>
<dbReference type="EMBL" id="LCCW01000020">
    <property type="protein sequence ID" value="KKS42092.1"/>
    <property type="molecule type" value="Genomic_DNA"/>
</dbReference>
<dbReference type="Pfam" id="PF08346">
    <property type="entry name" value="AntA"/>
    <property type="match status" value="1"/>
</dbReference>
<evidence type="ECO:0000313" key="2">
    <source>
        <dbReference type="EMBL" id="KKS42092.1"/>
    </source>
</evidence>
<dbReference type="PATRIC" id="fig|1618677.3.peg.376"/>
<name>A0A0G0YZZ2_9BACT</name>
<gene>
    <name evidence="2" type="ORF">UV02_C0020G0003</name>
</gene>
<dbReference type="Proteomes" id="UP000034516">
    <property type="component" value="Unassembled WGS sequence"/>
</dbReference>
<protein>
    <recommendedName>
        <fullName evidence="1">AntA/AntB antirepressor domain-containing protein</fullName>
    </recommendedName>
</protein>
<evidence type="ECO:0000313" key="3">
    <source>
        <dbReference type="Proteomes" id="UP000034516"/>
    </source>
</evidence>
<feature type="domain" description="AntA/AntB antirepressor" evidence="1">
    <location>
        <begin position="36"/>
        <end position="118"/>
    </location>
</feature>
<proteinExistence type="predicted"/>
<dbReference type="InterPro" id="IPR013557">
    <property type="entry name" value="AntA/B_antirep"/>
</dbReference>
<dbReference type="AlphaFoldDB" id="A0A0G0YZZ2"/>